<dbReference type="AlphaFoldDB" id="A0A553Q3V1"/>
<comment type="caution">
    <text evidence="2">The sequence shown here is derived from an EMBL/GenBank/DDBJ whole genome shotgun (WGS) entry which is preliminary data.</text>
</comment>
<accession>A0A553Q3V1</accession>
<name>A0A553Q3V1_9TELE</name>
<organism evidence="2 3">
    <name type="scientific">Danionella cerebrum</name>
    <dbReference type="NCBI Taxonomy" id="2873325"/>
    <lineage>
        <taxon>Eukaryota</taxon>
        <taxon>Metazoa</taxon>
        <taxon>Chordata</taxon>
        <taxon>Craniata</taxon>
        <taxon>Vertebrata</taxon>
        <taxon>Euteleostomi</taxon>
        <taxon>Actinopterygii</taxon>
        <taxon>Neopterygii</taxon>
        <taxon>Teleostei</taxon>
        <taxon>Ostariophysi</taxon>
        <taxon>Cypriniformes</taxon>
        <taxon>Danionidae</taxon>
        <taxon>Danioninae</taxon>
        <taxon>Danionella</taxon>
    </lineage>
</organism>
<feature type="region of interest" description="Disordered" evidence="1">
    <location>
        <begin position="373"/>
        <end position="403"/>
    </location>
</feature>
<proteinExistence type="predicted"/>
<gene>
    <name evidence="2" type="ORF">DNTS_001331</name>
</gene>
<evidence type="ECO:0000313" key="3">
    <source>
        <dbReference type="Proteomes" id="UP000316079"/>
    </source>
</evidence>
<dbReference type="EMBL" id="SRMA01026399">
    <property type="protein sequence ID" value="TRY84596.1"/>
    <property type="molecule type" value="Genomic_DNA"/>
</dbReference>
<dbReference type="Proteomes" id="UP000316079">
    <property type="component" value="Unassembled WGS sequence"/>
</dbReference>
<dbReference type="OrthoDB" id="5877502at2759"/>
<feature type="compositionally biased region" description="Basic and acidic residues" evidence="1">
    <location>
        <begin position="204"/>
        <end position="214"/>
    </location>
</feature>
<keyword evidence="3" id="KW-1185">Reference proteome</keyword>
<sequence length="403" mass="45223">MFHMETPSNPARRPRVKTHACPPIQQLSYSTLEVKRRVQAEEEESSVCSSPPKNKQNSGGDIVFTARDGGIHTIPCLGKRLKSATETIIGLQYVWEYRSPSKSVPPHYMCKLCNVQQLQNEITPHIVGWKHAFRYMKQHHSDKVPYEEEAVSRDAVIRKEVKAAAAEIEKTEGRGQIKVVVKEPADLEIFKGMKSAHPNPVLSKLEEPPHKMSRPDGSFGRHFKGPNFMGDFKSRGGMRSDFSPGMLGAIDDFSGRYSERFGNGMSGPDRMVELETMSGFPVDRFRGSDHTGHCNEDRYFTKPMNCTGDQMMGPGRKAPENSNVPATLLQYLDSFRIDNEEDAQIVLKVTQKLTDILMEYRLRSISALPSVKPLPSMNYSAMPPSRSSDRYSSGMSAGSSRYK</sequence>
<protein>
    <submittedName>
        <fullName evidence="2">Uncharacterized protein</fullName>
    </submittedName>
</protein>
<evidence type="ECO:0000256" key="1">
    <source>
        <dbReference type="SAM" id="MobiDB-lite"/>
    </source>
</evidence>
<reference evidence="2 3" key="1">
    <citation type="journal article" date="2019" name="Sci. Data">
        <title>Hybrid genome assembly and annotation of Danionella translucida.</title>
        <authorList>
            <person name="Kadobianskyi M."/>
            <person name="Schulze L."/>
            <person name="Schuelke M."/>
            <person name="Judkewitz B."/>
        </authorList>
    </citation>
    <scope>NUCLEOTIDE SEQUENCE [LARGE SCALE GENOMIC DNA]</scope>
    <source>
        <strain evidence="2 3">Bolton</strain>
    </source>
</reference>
<dbReference type="STRING" id="623744.A0A553Q3V1"/>
<feature type="region of interest" description="Disordered" evidence="1">
    <location>
        <begin position="1"/>
        <end position="60"/>
    </location>
</feature>
<evidence type="ECO:0000313" key="2">
    <source>
        <dbReference type="EMBL" id="TRY84596.1"/>
    </source>
</evidence>
<feature type="compositionally biased region" description="Low complexity" evidence="1">
    <location>
        <begin position="382"/>
        <end position="403"/>
    </location>
</feature>
<feature type="region of interest" description="Disordered" evidence="1">
    <location>
        <begin position="198"/>
        <end position="220"/>
    </location>
</feature>